<dbReference type="KEGG" id="bpb:bpr_I0357"/>
<keyword evidence="2" id="KW-0808">Transferase</keyword>
<dbReference type="GO" id="GO:0016758">
    <property type="term" value="F:hexosyltransferase activity"/>
    <property type="evidence" value="ECO:0007669"/>
    <property type="project" value="UniProtKB-ARBA"/>
</dbReference>
<dbReference type="eggNOG" id="COG0463">
    <property type="taxonomic scope" value="Bacteria"/>
</dbReference>
<dbReference type="EMBL" id="CP001810">
    <property type="protein sequence ID" value="ADL33105.1"/>
    <property type="molecule type" value="Genomic_DNA"/>
</dbReference>
<keyword evidence="3" id="KW-1185">Reference proteome</keyword>
<dbReference type="Pfam" id="PF00535">
    <property type="entry name" value="Glycos_transf_2"/>
    <property type="match status" value="1"/>
</dbReference>
<dbReference type="AlphaFoldDB" id="E0RYM4"/>
<dbReference type="RefSeq" id="WP_013279762.1">
    <property type="nucleotide sequence ID" value="NC_014387.1"/>
</dbReference>
<dbReference type="PANTHER" id="PTHR22916:SF3">
    <property type="entry name" value="UDP-GLCNAC:BETAGAL BETA-1,3-N-ACETYLGLUCOSAMINYLTRANSFERASE-LIKE PROTEIN 1"/>
    <property type="match status" value="1"/>
</dbReference>
<name>E0RYM4_BUTPB</name>
<dbReference type="HOGENOM" id="CLU_025996_4_4_9"/>
<evidence type="ECO:0000313" key="3">
    <source>
        <dbReference type="Proteomes" id="UP000001299"/>
    </source>
</evidence>
<dbReference type="SUPFAM" id="SSF53448">
    <property type="entry name" value="Nucleotide-diphospho-sugar transferases"/>
    <property type="match status" value="1"/>
</dbReference>
<feature type="domain" description="Glycosyltransferase 2-like" evidence="1">
    <location>
        <begin position="9"/>
        <end position="130"/>
    </location>
</feature>
<dbReference type="InterPro" id="IPR029044">
    <property type="entry name" value="Nucleotide-diphossugar_trans"/>
</dbReference>
<protein>
    <submittedName>
        <fullName evidence="2">Glycosyl transferase GT2 family</fullName>
    </submittedName>
</protein>
<accession>E0RYM4</accession>
<dbReference type="STRING" id="515622.bpr_I0357"/>
<dbReference type="CAZy" id="GT2">
    <property type="family name" value="Glycosyltransferase Family 2"/>
</dbReference>
<dbReference type="Gene3D" id="3.90.550.10">
    <property type="entry name" value="Spore Coat Polysaccharide Biosynthesis Protein SpsA, Chain A"/>
    <property type="match status" value="1"/>
</dbReference>
<evidence type="ECO:0000313" key="2">
    <source>
        <dbReference type="EMBL" id="ADL33105.1"/>
    </source>
</evidence>
<evidence type="ECO:0000259" key="1">
    <source>
        <dbReference type="Pfam" id="PF00535"/>
    </source>
</evidence>
<sequence>MSEKQIDVSVYMLTYYHEKYIRQAIESVLAQKTHYNYELIISDDCSQDGTREIIKEYQEKYPDIIRVNFNEKNEGIPANIYKARTMCRGRYITNLSGDDYWINENKIEVETKFMDEHPQYVACFSRIELRMNFEDHAYDILPHDLSQLNSEYSIKDYEQCKPLGLLGMFLRNYFLTEEGREYFAQAKKISEFVDDAVDEVLLLRKGPVYIMDFVADAHRVVDADIEKMNYNSRYSRLEKFSHHISLLNGMSELWGDEIDFSNWYDTYFAPGFLSMLVSRDFKGYGEIIKTIPERYRKPFYKSVYVRSIPKIFGFVFDYLKRR</sequence>
<dbReference type="Proteomes" id="UP000001299">
    <property type="component" value="Chromosome 1"/>
</dbReference>
<dbReference type="InterPro" id="IPR001173">
    <property type="entry name" value="Glyco_trans_2-like"/>
</dbReference>
<reference evidence="2 3" key="1">
    <citation type="journal article" date="2010" name="PLoS ONE">
        <title>The glycobiome of the rumen bacterium Butyrivibrio proteoclasticus B316(T) highlights adaptation to a polysaccharide-rich environment.</title>
        <authorList>
            <person name="Kelly W.J."/>
            <person name="Leahy S.C."/>
            <person name="Altermann E."/>
            <person name="Yeoman C.J."/>
            <person name="Dunne J.C."/>
            <person name="Kong Z."/>
            <person name="Pacheco D.M."/>
            <person name="Li D."/>
            <person name="Noel S.J."/>
            <person name="Moon C.D."/>
            <person name="Cookson A.L."/>
            <person name="Attwood G.T."/>
        </authorList>
    </citation>
    <scope>NUCLEOTIDE SEQUENCE [LARGE SCALE GENOMIC DNA]</scope>
    <source>
        <strain evidence="3">ATCC 51982 / DSM 14932 / B316</strain>
    </source>
</reference>
<gene>
    <name evidence="2" type="ordered locus">bpr_I0357</name>
</gene>
<organism evidence="2 3">
    <name type="scientific">Butyrivibrio proteoclasticus (strain ATCC 51982 / DSM 14932 / B316)</name>
    <name type="common">Clostridium proteoclasticum</name>
    <dbReference type="NCBI Taxonomy" id="515622"/>
    <lineage>
        <taxon>Bacteria</taxon>
        <taxon>Bacillati</taxon>
        <taxon>Bacillota</taxon>
        <taxon>Clostridia</taxon>
        <taxon>Lachnospirales</taxon>
        <taxon>Lachnospiraceae</taxon>
        <taxon>Butyrivibrio</taxon>
    </lineage>
</organism>
<dbReference type="PANTHER" id="PTHR22916">
    <property type="entry name" value="GLYCOSYLTRANSFERASE"/>
    <property type="match status" value="1"/>
</dbReference>
<proteinExistence type="predicted"/>